<proteinExistence type="predicted"/>
<name>A0A7I8DJG8_9BACL</name>
<evidence type="ECO:0008006" key="3">
    <source>
        <dbReference type="Google" id="ProtNLM"/>
    </source>
</evidence>
<reference evidence="1 2" key="1">
    <citation type="submission" date="2020-08" db="EMBL/GenBank/DDBJ databases">
        <title>Complete Genome Sequence of Effusibacillus dendaii Strain skT53, Isolated from Farmland soil.</title>
        <authorList>
            <person name="Konishi T."/>
            <person name="Kawasaki H."/>
        </authorList>
    </citation>
    <scope>NUCLEOTIDE SEQUENCE [LARGE SCALE GENOMIC DNA]</scope>
    <source>
        <strain evidence="2">skT53</strain>
    </source>
</reference>
<dbReference type="InterPro" id="IPR029058">
    <property type="entry name" value="AB_hydrolase_fold"/>
</dbReference>
<dbReference type="SUPFAM" id="SSF53474">
    <property type="entry name" value="alpha/beta-Hydrolases"/>
    <property type="match status" value="1"/>
</dbReference>
<dbReference type="EMBL" id="AP023366">
    <property type="protein sequence ID" value="BCJ87991.1"/>
    <property type="molecule type" value="Genomic_DNA"/>
</dbReference>
<keyword evidence="2" id="KW-1185">Reference proteome</keyword>
<sequence length="75" mass="8384">MRGLKWSADPGSMIIKQPTRILWGEADPVILAAWSDRVQEYFPDVSLRILPGVGHFVPFEAPDEILAEIAKLNLP</sequence>
<evidence type="ECO:0000313" key="1">
    <source>
        <dbReference type="EMBL" id="BCJ87991.1"/>
    </source>
</evidence>
<gene>
    <name evidence="1" type="ORF">skT53_29760</name>
</gene>
<organism evidence="1 2">
    <name type="scientific">Effusibacillus dendaii</name>
    <dbReference type="NCBI Taxonomy" id="2743772"/>
    <lineage>
        <taxon>Bacteria</taxon>
        <taxon>Bacillati</taxon>
        <taxon>Bacillota</taxon>
        <taxon>Bacilli</taxon>
        <taxon>Bacillales</taxon>
        <taxon>Alicyclobacillaceae</taxon>
        <taxon>Effusibacillus</taxon>
    </lineage>
</organism>
<evidence type="ECO:0000313" key="2">
    <source>
        <dbReference type="Proteomes" id="UP000593802"/>
    </source>
</evidence>
<protein>
    <recommendedName>
        <fullName evidence="3">Alpha/beta hydrolase</fullName>
    </recommendedName>
</protein>
<dbReference type="Proteomes" id="UP000593802">
    <property type="component" value="Chromosome"/>
</dbReference>
<dbReference type="AlphaFoldDB" id="A0A7I8DJG8"/>
<accession>A0A7I8DJG8</accession>
<dbReference type="Gene3D" id="3.40.50.1820">
    <property type="entry name" value="alpha/beta hydrolase"/>
    <property type="match status" value="1"/>
</dbReference>
<dbReference type="KEGG" id="eff:skT53_29760"/>